<comment type="caution">
    <text evidence="3">The sequence shown here is derived from an EMBL/GenBank/DDBJ whole genome shotgun (WGS) entry which is preliminary data.</text>
</comment>
<organism evidence="3 4">
    <name type="scientific">Effrenium voratum</name>
    <dbReference type="NCBI Taxonomy" id="2562239"/>
    <lineage>
        <taxon>Eukaryota</taxon>
        <taxon>Sar</taxon>
        <taxon>Alveolata</taxon>
        <taxon>Dinophyceae</taxon>
        <taxon>Suessiales</taxon>
        <taxon>Symbiodiniaceae</taxon>
        <taxon>Effrenium</taxon>
    </lineage>
</organism>
<evidence type="ECO:0000313" key="4">
    <source>
        <dbReference type="Proteomes" id="UP001178507"/>
    </source>
</evidence>
<accession>A0AA36N9C4</accession>
<evidence type="ECO:0000313" key="3">
    <source>
        <dbReference type="EMBL" id="CAJ1398917.1"/>
    </source>
</evidence>
<dbReference type="Gene3D" id="3.30.1370.10">
    <property type="entry name" value="K Homology domain, type 1"/>
    <property type="match status" value="1"/>
</dbReference>
<feature type="region of interest" description="Disordered" evidence="1">
    <location>
        <begin position="39"/>
        <end position="74"/>
    </location>
</feature>
<gene>
    <name evidence="3" type="ORF">EVOR1521_LOCUS22565</name>
</gene>
<dbReference type="InterPro" id="IPR036612">
    <property type="entry name" value="KH_dom_type_1_sf"/>
</dbReference>
<feature type="compositionally biased region" description="Low complexity" evidence="1">
    <location>
        <begin position="51"/>
        <end position="60"/>
    </location>
</feature>
<evidence type="ECO:0000256" key="1">
    <source>
        <dbReference type="SAM" id="MobiDB-lite"/>
    </source>
</evidence>
<dbReference type="Proteomes" id="UP001178507">
    <property type="component" value="Unassembled WGS sequence"/>
</dbReference>
<proteinExistence type="predicted"/>
<feature type="domain" description="KHDC4/BBP-like KH-domain type I" evidence="2">
    <location>
        <begin position="131"/>
        <end position="195"/>
    </location>
</feature>
<protein>
    <recommendedName>
        <fullName evidence="2">KHDC4/BBP-like KH-domain type I domain-containing protein</fullName>
    </recommendedName>
</protein>
<keyword evidence="4" id="KW-1185">Reference proteome</keyword>
<name>A0AA36N9C4_9DINO</name>
<dbReference type="Pfam" id="PF22675">
    <property type="entry name" value="KH-I_KHDC4-BBP"/>
    <property type="match status" value="1"/>
</dbReference>
<dbReference type="EMBL" id="CAUJNA010003316">
    <property type="protein sequence ID" value="CAJ1398917.1"/>
    <property type="molecule type" value="Genomic_DNA"/>
</dbReference>
<dbReference type="SUPFAM" id="SSF54791">
    <property type="entry name" value="Eukaryotic type KH-domain (KH-domain type I)"/>
    <property type="match status" value="1"/>
</dbReference>
<sequence>MLRAMATPGVGVPADWRVPSDWHQVAKIPMDSLRTNPGTVFAYKGNKSSKRSNNSSSDSTCDSDDGSRFGYGTVRPPPGLEHLGPCPVGLAQSLRETCPGEVTGVCKKWRKPKVPQYGFAVTFEEFDAVTHKNFEFVERIFGRKGVNVKRISGSADAKVRLMGEGSGYKEQQGQLHLVVICPSQEKEDLALRLTILLFDNLRTHFSRFCRKEGLPPVKLYKVISLEEARTFGRTR</sequence>
<dbReference type="AlphaFoldDB" id="A0AA36N9C4"/>
<dbReference type="GO" id="GO:0003723">
    <property type="term" value="F:RNA binding"/>
    <property type="evidence" value="ECO:0007669"/>
    <property type="project" value="InterPro"/>
</dbReference>
<reference evidence="3" key="1">
    <citation type="submission" date="2023-08" db="EMBL/GenBank/DDBJ databases">
        <authorList>
            <person name="Chen Y."/>
            <person name="Shah S."/>
            <person name="Dougan E. K."/>
            <person name="Thang M."/>
            <person name="Chan C."/>
        </authorList>
    </citation>
    <scope>NUCLEOTIDE SEQUENCE</scope>
</reference>
<dbReference type="InterPro" id="IPR055256">
    <property type="entry name" value="KH_1_KHDC4/BBP-like"/>
</dbReference>
<evidence type="ECO:0000259" key="2">
    <source>
        <dbReference type="Pfam" id="PF22675"/>
    </source>
</evidence>